<dbReference type="RefSeq" id="YP_009336859.1">
    <property type="nucleotide sequence ID" value="NC_032919.1"/>
</dbReference>
<proteinExistence type="predicted"/>
<accession>A0A1L3KF34</accession>
<organism evidence="8">
    <name type="scientific">Hubei toti-like virus 15</name>
    <dbReference type="NCBI Taxonomy" id="1923303"/>
    <lineage>
        <taxon>Viruses</taxon>
        <taxon>Riboviria</taxon>
        <taxon>Orthornavirae</taxon>
        <taxon>Duplornaviricota</taxon>
        <taxon>Chrymotiviricetes</taxon>
        <taxon>Ghabrivirales</taxon>
        <taxon>Betatotivirineae</taxon>
        <taxon>Inseviridae</taxon>
        <taxon>Insevirus</taxon>
        <taxon>Insevirus shichi</taxon>
    </lineage>
</organism>
<evidence type="ECO:0000259" key="7">
    <source>
        <dbReference type="Pfam" id="PF00680"/>
    </source>
</evidence>
<keyword evidence="3" id="KW-0808">Transferase</keyword>
<dbReference type="InterPro" id="IPR043128">
    <property type="entry name" value="Rev_trsase/Diguanyl_cyclase"/>
</dbReference>
<dbReference type="GO" id="GO:0006351">
    <property type="term" value="P:DNA-templated transcription"/>
    <property type="evidence" value="ECO:0007669"/>
    <property type="project" value="InterPro"/>
</dbReference>
<dbReference type="Gene3D" id="3.30.70.270">
    <property type="match status" value="1"/>
</dbReference>
<keyword evidence="9" id="KW-1185">Reference proteome</keyword>
<keyword evidence="4" id="KW-0548">Nucleotidyltransferase</keyword>
<dbReference type="GO" id="GO:0003723">
    <property type="term" value="F:RNA binding"/>
    <property type="evidence" value="ECO:0007669"/>
    <property type="project" value="InterPro"/>
</dbReference>
<keyword evidence="5" id="KW-0547">Nucleotide-binding</keyword>
<dbReference type="GO" id="GO:0003968">
    <property type="term" value="F:RNA-directed RNA polymerase activity"/>
    <property type="evidence" value="ECO:0007669"/>
    <property type="project" value="InterPro"/>
</dbReference>
<evidence type="ECO:0000256" key="5">
    <source>
        <dbReference type="ARBA" id="ARBA00022741"/>
    </source>
</evidence>
<keyword evidence="6" id="KW-0693">Viral RNA replication</keyword>
<dbReference type="Pfam" id="PF00680">
    <property type="entry name" value="RdRP_1"/>
    <property type="match status" value="1"/>
</dbReference>
<evidence type="ECO:0000313" key="8">
    <source>
        <dbReference type="EMBL" id="APG76030.1"/>
    </source>
</evidence>
<dbReference type="InterPro" id="IPR043502">
    <property type="entry name" value="DNA/RNA_pol_sf"/>
</dbReference>
<evidence type="ECO:0000256" key="1">
    <source>
        <dbReference type="ARBA" id="ARBA00012494"/>
    </source>
</evidence>
<reference evidence="8" key="1">
    <citation type="journal article" date="2016" name="Nature">
        <title>Redefining the invertebrate RNA virosphere.</title>
        <authorList>
            <person name="Shi M."/>
            <person name="Lin X.D."/>
            <person name="Tian J.H."/>
            <person name="Chen L.J."/>
            <person name="Chen X."/>
            <person name="Li C.X."/>
            <person name="Qin X.C."/>
            <person name="Li J."/>
            <person name="Cao J.P."/>
            <person name="Eden J.S."/>
            <person name="Buchmann J."/>
            <person name="Wang W."/>
            <person name="Xu J."/>
            <person name="Holmes E.C."/>
            <person name="Zhang Y.Z."/>
        </authorList>
    </citation>
    <scope>NUCLEOTIDE SEQUENCE [LARGE SCALE GENOMIC DNA]</scope>
    <source>
        <strain evidence="8">SCM51462</strain>
    </source>
</reference>
<dbReference type="InterPro" id="IPR001205">
    <property type="entry name" value="RNA-dir_pol_C"/>
</dbReference>
<evidence type="ECO:0000256" key="6">
    <source>
        <dbReference type="ARBA" id="ARBA00022953"/>
    </source>
</evidence>
<keyword evidence="2" id="KW-0696">RNA-directed RNA polymerase</keyword>
<dbReference type="SUPFAM" id="SSF56672">
    <property type="entry name" value="DNA/RNA polymerases"/>
    <property type="match status" value="1"/>
</dbReference>
<dbReference type="EC" id="2.7.7.48" evidence="1"/>
<name>A0A1L3KF34_9VIRU</name>
<sequence length="758" mass="86519">MGSPVCSYKYRLPLVRQALPGPINSEPYHIHLPDSFYSALKEPKELRSRPRNVESLRRYWGTTPKWWPVPDETDCAWPLYLYYQALKECGQMNVAQEIYYFLSKVMSLWNRRCRRTGMSEPSLYVEDYIRHMLKQLSAYSFPRIFSYGPAFMLLCHLHALNAKAPYERETIISEITDWVSASLNGRKKEIHMPTFKRVLKETVSKWQKYTHDSLSYEEFANDPFRWGTSGGAPAVNMHGTKIRSKWAWAISQKIDEKKGYMDGVDLNKRACSAQTMARIALKEESQKTREIITTPIASYLRQTYLMYLLGKAPIPSPISSPAWLPSFEEGNYSWYGCIDGERFDHTVPKEAIICLLDELGTISPEARKVADEEIKHIQNLKIEWSGRVWKYEGGLLSGWRFTSVLGSIISLSAAEYVVTKTNTKGAVQYGVMGDDVVFYSNVASIPPEDMVKYYNEFGLRANIHKTSSGEQGEFLRKVRSKGGSWAFPALDLKTITHAAPWITSFQFVQEEECATAWHTLTSRLLPHATDPNRIANWSQKHNISDLNRSFGRSYDWQAWLKTPMTAGGGGYVENSSPSVWTTISKQKSAPHLTPYEKLGQLVGTLPSKRTIKKIVLEEHQLAKIRLLEERTNVTEHLEFIPRFKRTANITKTMWRILNNDMSVSELNTQLVTHLPHRMRMYSGARLASLLSTASKTISSIPSIVHTKEAMPVASRTLTMLTKQLMARRSGIPSTMAKPLATLFAINHYKDTVISYGTW</sequence>
<feature type="domain" description="RNA-directed RNA polymerase C-terminal" evidence="7">
    <location>
        <begin position="333"/>
        <end position="503"/>
    </location>
</feature>
<dbReference type="OrthoDB" id="6522at10239"/>
<dbReference type="GeneID" id="30854236"/>
<dbReference type="KEGG" id="vg:30854236"/>
<dbReference type="Proteomes" id="UP000203324">
    <property type="component" value="Segment"/>
</dbReference>
<evidence type="ECO:0000256" key="3">
    <source>
        <dbReference type="ARBA" id="ARBA00022679"/>
    </source>
</evidence>
<protein>
    <recommendedName>
        <fullName evidence="1">RNA-directed RNA polymerase</fullName>
        <ecNumber evidence="1">2.7.7.48</ecNumber>
    </recommendedName>
</protein>
<evidence type="ECO:0000313" key="9">
    <source>
        <dbReference type="Proteomes" id="UP000203324"/>
    </source>
</evidence>
<evidence type="ECO:0000256" key="4">
    <source>
        <dbReference type="ARBA" id="ARBA00022695"/>
    </source>
</evidence>
<dbReference type="EMBL" id="KX882974">
    <property type="protein sequence ID" value="APG76030.1"/>
    <property type="molecule type" value="Genomic_RNA"/>
</dbReference>
<evidence type="ECO:0000256" key="2">
    <source>
        <dbReference type="ARBA" id="ARBA00022484"/>
    </source>
</evidence>